<protein>
    <recommendedName>
        <fullName evidence="3">Galactose oxidase, central domain</fullName>
    </recommendedName>
</protein>
<dbReference type="EMBL" id="FOVF01000029">
    <property type="protein sequence ID" value="SFN54279.1"/>
    <property type="molecule type" value="Genomic_DNA"/>
</dbReference>
<evidence type="ECO:0008006" key="3">
    <source>
        <dbReference type="Google" id="ProtNLM"/>
    </source>
</evidence>
<reference evidence="1 2" key="1">
    <citation type="submission" date="2016-10" db="EMBL/GenBank/DDBJ databases">
        <authorList>
            <person name="de Groot N.N."/>
        </authorList>
    </citation>
    <scope>NUCLEOTIDE SEQUENCE [LARGE SCALE GENOMIC DNA]</scope>
    <source>
        <strain evidence="1 2">CGMCC 1.7659</strain>
    </source>
</reference>
<name>A0A1I4ZWA1_9GAMM</name>
<dbReference type="SUPFAM" id="SSF117281">
    <property type="entry name" value="Kelch motif"/>
    <property type="match status" value="1"/>
</dbReference>
<sequence>MRRPDRDPLHVQAPCTPVVSTDLQRGAGSGMFVIRNGSGQRRSAALWAALLALAQASPVLGGSPSLGWQEIPDTRIRPLCPLPEADPGEFGVCQSVTGAWSGGAFDTQRNRLYILGGGHADYAGNEVYVLDVNLLQLSRLNAPSYPVRDGCAEGNDSMYADGRPVARHTYSNVEFLPAANRLLLFGGSRWKCGYFGDDTWLFEPASDTWTRQSPSVSPGGDFNLSMARDPQTNLVYARDTHALFSYDPVASNWTQRSEEYSITSYKNGVIDPLRRRYYWYDTSSTTLHWYDISSSTAVGLVDHTRSTRGCTFLSNDRAGWQYDPVLDRLVAWSDGDSVELLDGETGVCETRTYAGGPTAVATGTFGRFRYSSASNLYVVCNGIDDNCYTLRLTSVDSIFANGFEN</sequence>
<dbReference type="Proteomes" id="UP000198575">
    <property type="component" value="Unassembled WGS sequence"/>
</dbReference>
<dbReference type="OrthoDB" id="6374704at2"/>
<gene>
    <name evidence="1" type="ORF">SAMN05216289_12944</name>
</gene>
<dbReference type="RefSeq" id="WP_139225071.1">
    <property type="nucleotide sequence ID" value="NZ_FOVF01000029.1"/>
</dbReference>
<evidence type="ECO:0000313" key="2">
    <source>
        <dbReference type="Proteomes" id="UP000198575"/>
    </source>
</evidence>
<keyword evidence="2" id="KW-1185">Reference proteome</keyword>
<dbReference type="STRING" id="578942.SAMN05216289_12944"/>
<dbReference type="Gene3D" id="2.120.10.80">
    <property type="entry name" value="Kelch-type beta propeller"/>
    <property type="match status" value="1"/>
</dbReference>
<dbReference type="AlphaFoldDB" id="A0A1I4ZWA1"/>
<organism evidence="1 2">
    <name type="scientific">Dokdonella immobilis</name>
    <dbReference type="NCBI Taxonomy" id="578942"/>
    <lineage>
        <taxon>Bacteria</taxon>
        <taxon>Pseudomonadati</taxon>
        <taxon>Pseudomonadota</taxon>
        <taxon>Gammaproteobacteria</taxon>
        <taxon>Lysobacterales</taxon>
        <taxon>Rhodanobacteraceae</taxon>
        <taxon>Dokdonella</taxon>
    </lineage>
</organism>
<proteinExistence type="predicted"/>
<accession>A0A1I4ZWA1</accession>
<dbReference type="InterPro" id="IPR015915">
    <property type="entry name" value="Kelch-typ_b-propeller"/>
</dbReference>
<evidence type="ECO:0000313" key="1">
    <source>
        <dbReference type="EMBL" id="SFN54279.1"/>
    </source>
</evidence>